<keyword evidence="8" id="KW-1185">Reference proteome</keyword>
<sequence length="465" mass="53548">FLLSSLSEIICVHSFDLFSIACSLFVNPCIQMRSLLLFLLFLFSSSSETTILPGHPEWKASREMEVYKDSPMNENQTRLLIEFHEHNKNLYKDLMRTYHRELSPYYTNYHRPLENGQFHPPPMRTTATLTWFRIVKLDQVEQVMKIIAELRMIWTDHRLAWNPADYGGIEHIYFTRSSIWVPELTVGDSEMSSDVAPDYKQNVLVNYTGHVLHYYNVVSHSVCPLVTSHFPFDRQECEFVLIEILFNKNESAIDVEFAERLNYAKAGNGEWDILGSHINRTLVSDYENVEFDLMRFVFSMKRKSNFYVMVIIVPTFIITTLSITGVFAKRLSGEDFIGELSLGLTSLMTLTVMLGIVADSLPKTNSLPVLSIFLTVEVTLTALSVLVVILHPRVLYPKIRAIRSKMSLPGTHLALNHPPQEKGLFGRISSSICEKHIAANLVFMLLFQAINLANLWYILSFWWME</sequence>
<feature type="domain" description="Neurotransmitter-gated ion-channel ligand-binding" evidence="6">
    <location>
        <begin position="104"/>
        <end position="303"/>
    </location>
</feature>
<feature type="non-terminal residue" evidence="7">
    <location>
        <position position="1"/>
    </location>
</feature>
<dbReference type="PRINTS" id="PR00252">
    <property type="entry name" value="NRIONCHANNEL"/>
</dbReference>
<evidence type="ECO:0000259" key="6">
    <source>
        <dbReference type="Pfam" id="PF02931"/>
    </source>
</evidence>
<dbReference type="Gene3D" id="1.20.58.390">
    <property type="entry name" value="Neurotransmitter-gated ion-channel transmembrane domain"/>
    <property type="match status" value="1"/>
</dbReference>
<dbReference type="CDD" id="cd19051">
    <property type="entry name" value="LGIC_TM_cation"/>
    <property type="match status" value="1"/>
</dbReference>
<keyword evidence="4 5" id="KW-0472">Membrane</keyword>
<dbReference type="FunFam" id="2.70.170.10:FF:000127">
    <property type="entry name" value="Uncharacterized protein"/>
    <property type="match status" value="1"/>
</dbReference>
<evidence type="ECO:0000256" key="1">
    <source>
        <dbReference type="ARBA" id="ARBA00004141"/>
    </source>
</evidence>
<evidence type="ECO:0000256" key="2">
    <source>
        <dbReference type="ARBA" id="ARBA00022692"/>
    </source>
</evidence>
<dbReference type="InterPro" id="IPR006201">
    <property type="entry name" value="Neur_channel"/>
</dbReference>
<dbReference type="GO" id="GO:0005230">
    <property type="term" value="F:extracellular ligand-gated monoatomic ion channel activity"/>
    <property type="evidence" value="ECO:0007669"/>
    <property type="project" value="InterPro"/>
</dbReference>
<reference evidence="7" key="1">
    <citation type="submission" date="2023-10" db="EMBL/GenBank/DDBJ databases">
        <title>Genome assembly of Pristionchus species.</title>
        <authorList>
            <person name="Yoshida K."/>
            <person name="Sommer R.J."/>
        </authorList>
    </citation>
    <scope>NUCLEOTIDE SEQUENCE</scope>
    <source>
        <strain evidence="7">RS0144</strain>
    </source>
</reference>
<organism evidence="7 8">
    <name type="scientific">Pristionchus entomophagus</name>
    <dbReference type="NCBI Taxonomy" id="358040"/>
    <lineage>
        <taxon>Eukaryota</taxon>
        <taxon>Metazoa</taxon>
        <taxon>Ecdysozoa</taxon>
        <taxon>Nematoda</taxon>
        <taxon>Chromadorea</taxon>
        <taxon>Rhabditida</taxon>
        <taxon>Rhabditina</taxon>
        <taxon>Diplogasteromorpha</taxon>
        <taxon>Diplogasteroidea</taxon>
        <taxon>Neodiplogasteridae</taxon>
        <taxon>Pristionchus</taxon>
    </lineage>
</organism>
<evidence type="ECO:0000256" key="3">
    <source>
        <dbReference type="ARBA" id="ARBA00022989"/>
    </source>
</evidence>
<dbReference type="Pfam" id="PF02931">
    <property type="entry name" value="Neur_chan_LBD"/>
    <property type="match status" value="1"/>
</dbReference>
<dbReference type="GO" id="GO:0016020">
    <property type="term" value="C:membrane"/>
    <property type="evidence" value="ECO:0007669"/>
    <property type="project" value="UniProtKB-SubCell"/>
</dbReference>
<dbReference type="Gene3D" id="2.70.170.10">
    <property type="entry name" value="Neurotransmitter-gated ion-channel ligand-binding domain"/>
    <property type="match status" value="1"/>
</dbReference>
<feature type="transmembrane region" description="Helical" evidence="5">
    <location>
        <begin position="370"/>
        <end position="396"/>
    </location>
</feature>
<dbReference type="SUPFAM" id="SSF63712">
    <property type="entry name" value="Nicotinic receptor ligand binding domain-like"/>
    <property type="match status" value="1"/>
</dbReference>
<evidence type="ECO:0000256" key="5">
    <source>
        <dbReference type="SAM" id="Phobius"/>
    </source>
</evidence>
<dbReference type="PANTHER" id="PTHR18945">
    <property type="entry name" value="NEUROTRANSMITTER GATED ION CHANNEL"/>
    <property type="match status" value="1"/>
</dbReference>
<dbReference type="InterPro" id="IPR006202">
    <property type="entry name" value="Neur_chan_lig-bd"/>
</dbReference>
<feature type="transmembrane region" description="Helical" evidence="5">
    <location>
        <begin position="340"/>
        <end position="358"/>
    </location>
</feature>
<keyword evidence="2 5" id="KW-0812">Transmembrane</keyword>
<dbReference type="GO" id="GO:0004888">
    <property type="term" value="F:transmembrane signaling receptor activity"/>
    <property type="evidence" value="ECO:0007669"/>
    <property type="project" value="InterPro"/>
</dbReference>
<accession>A0AAV5SAV5</accession>
<dbReference type="AlphaFoldDB" id="A0AAV5SAV5"/>
<dbReference type="InterPro" id="IPR036734">
    <property type="entry name" value="Neur_chan_lig-bd_sf"/>
</dbReference>
<comment type="subcellular location">
    <subcellularLocation>
        <location evidence="1">Membrane</location>
        <topology evidence="1">Multi-pass membrane protein</topology>
    </subcellularLocation>
</comment>
<feature type="transmembrane region" description="Helical" evidence="5">
    <location>
        <begin position="306"/>
        <end position="328"/>
    </location>
</feature>
<name>A0AAV5SAV5_9BILA</name>
<keyword evidence="3 5" id="KW-1133">Transmembrane helix</keyword>
<evidence type="ECO:0000313" key="8">
    <source>
        <dbReference type="Proteomes" id="UP001432027"/>
    </source>
</evidence>
<dbReference type="InterPro" id="IPR038050">
    <property type="entry name" value="Neuro_actylchol_rec"/>
</dbReference>
<protein>
    <recommendedName>
        <fullName evidence="6">Neurotransmitter-gated ion-channel ligand-binding domain-containing protein</fullName>
    </recommendedName>
</protein>
<proteinExistence type="predicted"/>
<dbReference type="Proteomes" id="UP001432027">
    <property type="component" value="Unassembled WGS sequence"/>
</dbReference>
<comment type="caution">
    <text evidence="7">The sequence shown here is derived from an EMBL/GenBank/DDBJ whole genome shotgun (WGS) entry which is preliminary data.</text>
</comment>
<evidence type="ECO:0000313" key="7">
    <source>
        <dbReference type="EMBL" id="GMS80371.1"/>
    </source>
</evidence>
<dbReference type="InterPro" id="IPR036719">
    <property type="entry name" value="Neuro-gated_channel_TM_sf"/>
</dbReference>
<evidence type="ECO:0000256" key="4">
    <source>
        <dbReference type="ARBA" id="ARBA00023136"/>
    </source>
</evidence>
<dbReference type="CDD" id="cd18989">
    <property type="entry name" value="LGIC_ECD_cation"/>
    <property type="match status" value="1"/>
</dbReference>
<dbReference type="EMBL" id="BTSX01000001">
    <property type="protein sequence ID" value="GMS80371.1"/>
    <property type="molecule type" value="Genomic_DNA"/>
</dbReference>
<feature type="transmembrane region" description="Helical" evidence="5">
    <location>
        <begin position="437"/>
        <end position="459"/>
    </location>
</feature>
<dbReference type="SUPFAM" id="SSF90112">
    <property type="entry name" value="Neurotransmitter-gated ion-channel transmembrane pore"/>
    <property type="match status" value="1"/>
</dbReference>
<gene>
    <name evidence="7" type="ORF">PENTCL1PPCAC_2546</name>
</gene>